<name>A0A238LCF4_9RHOB</name>
<proteinExistence type="predicted"/>
<evidence type="ECO:0000313" key="2">
    <source>
        <dbReference type="Proteomes" id="UP000201613"/>
    </source>
</evidence>
<dbReference type="AlphaFoldDB" id="A0A238LCF4"/>
<evidence type="ECO:0000313" key="1">
    <source>
        <dbReference type="EMBL" id="SMY07243.1"/>
    </source>
</evidence>
<dbReference type="Proteomes" id="UP000201613">
    <property type="component" value="Unassembled WGS sequence"/>
</dbReference>
<protein>
    <submittedName>
        <fullName evidence="1">Uncharacterized protein</fullName>
    </submittedName>
</protein>
<sequence>MEDDWKDNPSIMAMVDAALLGFIRANPTNSKTDDPGVRLRSAKKALFGIPPPSGKPVALDIPELITMAQKYADERGPYEVDERYVPFWLHIDDTACTSVTELARIALTRREQQDNGYRPHNRDEKIRNLVNKFNDQRDGLLRLVVGWGPRAHDDVVNMNLREIKNLLVILGIPFENPSLPSRDANTLN</sequence>
<organism evidence="1 2">
    <name type="scientific">Flavimaricola marinus</name>
    <dbReference type="NCBI Taxonomy" id="1819565"/>
    <lineage>
        <taxon>Bacteria</taxon>
        <taxon>Pseudomonadati</taxon>
        <taxon>Pseudomonadota</taxon>
        <taxon>Alphaproteobacteria</taxon>
        <taxon>Rhodobacterales</taxon>
        <taxon>Paracoccaceae</taxon>
        <taxon>Flavimaricola</taxon>
    </lineage>
</organism>
<reference evidence="1 2" key="1">
    <citation type="submission" date="2017-05" db="EMBL/GenBank/DDBJ databases">
        <authorList>
            <person name="Song R."/>
            <person name="Chenine A.L."/>
            <person name="Ruprecht R.M."/>
        </authorList>
    </citation>
    <scope>NUCLEOTIDE SEQUENCE [LARGE SCALE GENOMIC DNA]</scope>
    <source>
        <strain evidence="1 2">CECT 8899</strain>
    </source>
</reference>
<keyword evidence="2" id="KW-1185">Reference proteome</keyword>
<accession>A0A238LCF4</accession>
<dbReference type="EMBL" id="FXZK01000001">
    <property type="protein sequence ID" value="SMY07243.1"/>
    <property type="molecule type" value="Genomic_DNA"/>
</dbReference>
<gene>
    <name evidence="1" type="ORF">LOM8899_01376</name>
</gene>